<dbReference type="EMBL" id="JALLAZ020000606">
    <property type="protein sequence ID" value="KAL3791071.1"/>
    <property type="molecule type" value="Genomic_DNA"/>
</dbReference>
<evidence type="ECO:0000313" key="3">
    <source>
        <dbReference type="EMBL" id="KAL3791071.1"/>
    </source>
</evidence>
<feature type="region of interest" description="Disordered" evidence="1">
    <location>
        <begin position="17"/>
        <end position="141"/>
    </location>
</feature>
<feature type="compositionally biased region" description="Basic and acidic residues" evidence="1">
    <location>
        <begin position="123"/>
        <end position="141"/>
    </location>
</feature>
<feature type="compositionally biased region" description="Low complexity" evidence="1">
    <location>
        <begin position="74"/>
        <end position="92"/>
    </location>
</feature>
<feature type="compositionally biased region" description="Basic and acidic residues" evidence="1">
    <location>
        <begin position="31"/>
        <end position="43"/>
    </location>
</feature>
<name>A0ABD3PUM6_9STRA</name>
<gene>
    <name evidence="3" type="ORF">ACHAW5_008403</name>
</gene>
<feature type="signal peptide" evidence="2">
    <location>
        <begin position="1"/>
        <end position="18"/>
    </location>
</feature>
<keyword evidence="2" id="KW-0732">Signal</keyword>
<reference evidence="3 4" key="1">
    <citation type="submission" date="2024-10" db="EMBL/GenBank/DDBJ databases">
        <title>Updated reference genomes for cyclostephanoid diatoms.</title>
        <authorList>
            <person name="Roberts W.R."/>
            <person name="Alverson A.J."/>
        </authorList>
    </citation>
    <scope>NUCLEOTIDE SEQUENCE [LARGE SCALE GENOMIC DNA]</scope>
    <source>
        <strain evidence="3 4">AJA276-08</strain>
    </source>
</reference>
<keyword evidence="4" id="KW-1185">Reference proteome</keyword>
<feature type="chain" id="PRO_5044843878" description="Apple domain-containing protein" evidence="2">
    <location>
        <begin position="19"/>
        <end position="311"/>
    </location>
</feature>
<comment type="caution">
    <text evidence="3">The sequence shown here is derived from an EMBL/GenBank/DDBJ whole genome shotgun (WGS) entry which is preliminary data.</text>
</comment>
<evidence type="ECO:0008006" key="5">
    <source>
        <dbReference type="Google" id="ProtNLM"/>
    </source>
</evidence>
<accession>A0ABD3PUM6</accession>
<protein>
    <recommendedName>
        <fullName evidence="5">Apple domain-containing protein</fullName>
    </recommendedName>
</protein>
<dbReference type="Proteomes" id="UP001530315">
    <property type="component" value="Unassembled WGS sequence"/>
</dbReference>
<proteinExistence type="predicted"/>
<evidence type="ECO:0000256" key="2">
    <source>
        <dbReference type="SAM" id="SignalP"/>
    </source>
</evidence>
<sequence>MKLSSLTFIALLAATAAAATSSEHVPRKLRKEQVIRHLRHDDPSGETPAPQAADRANTPAPQAADRASTPAPQAADRANTPAPTPAPQAADQAADRRTKEPTPAPVPGTPTTLAPTEEPTPEPTRKPTKEPTRSGDCSHKCEPIRATEESATRDVTYLYEDECVDEYDKKYSYGVIDDVDNLKDCAKECGRALEDGLVGVNFICRGDDEGECQCLVLGGETRATSTLDKHHGHDFDDTYTDGEATTLPADDWKKKFGFKLKKMVGPKLRTNKDDHNKFLCARVEEVEDVGGVGDDDFEDYDTPEDWFVKDA</sequence>
<organism evidence="3 4">
    <name type="scientific">Stephanodiscus triporus</name>
    <dbReference type="NCBI Taxonomy" id="2934178"/>
    <lineage>
        <taxon>Eukaryota</taxon>
        <taxon>Sar</taxon>
        <taxon>Stramenopiles</taxon>
        <taxon>Ochrophyta</taxon>
        <taxon>Bacillariophyta</taxon>
        <taxon>Coscinodiscophyceae</taxon>
        <taxon>Thalassiosirophycidae</taxon>
        <taxon>Stephanodiscales</taxon>
        <taxon>Stephanodiscaceae</taxon>
        <taxon>Stephanodiscus</taxon>
    </lineage>
</organism>
<dbReference type="AlphaFoldDB" id="A0ABD3PUM6"/>
<evidence type="ECO:0000313" key="4">
    <source>
        <dbReference type="Proteomes" id="UP001530315"/>
    </source>
</evidence>
<evidence type="ECO:0000256" key="1">
    <source>
        <dbReference type="SAM" id="MobiDB-lite"/>
    </source>
</evidence>